<keyword evidence="2" id="KW-1185">Reference proteome</keyword>
<organism evidence="1 2">
    <name type="scientific">Hyalomma asiaticum</name>
    <name type="common">Tick</name>
    <dbReference type="NCBI Taxonomy" id="266040"/>
    <lineage>
        <taxon>Eukaryota</taxon>
        <taxon>Metazoa</taxon>
        <taxon>Ecdysozoa</taxon>
        <taxon>Arthropoda</taxon>
        <taxon>Chelicerata</taxon>
        <taxon>Arachnida</taxon>
        <taxon>Acari</taxon>
        <taxon>Parasitiformes</taxon>
        <taxon>Ixodida</taxon>
        <taxon>Ixodoidea</taxon>
        <taxon>Ixodidae</taxon>
        <taxon>Hyalomminae</taxon>
        <taxon>Hyalomma</taxon>
    </lineage>
</organism>
<reference evidence="1" key="1">
    <citation type="submission" date="2020-05" db="EMBL/GenBank/DDBJ databases">
        <title>Large-scale comparative analyses of tick genomes elucidate their genetic diversity and vector capacities.</title>
        <authorList>
            <person name="Jia N."/>
            <person name="Wang J."/>
            <person name="Shi W."/>
            <person name="Du L."/>
            <person name="Sun Y."/>
            <person name="Zhan W."/>
            <person name="Jiang J."/>
            <person name="Wang Q."/>
            <person name="Zhang B."/>
            <person name="Ji P."/>
            <person name="Sakyi L.B."/>
            <person name="Cui X."/>
            <person name="Yuan T."/>
            <person name="Jiang B."/>
            <person name="Yang W."/>
            <person name="Lam T.T.-Y."/>
            <person name="Chang Q."/>
            <person name="Ding S."/>
            <person name="Wang X."/>
            <person name="Zhu J."/>
            <person name="Ruan X."/>
            <person name="Zhao L."/>
            <person name="Wei J."/>
            <person name="Que T."/>
            <person name="Du C."/>
            <person name="Cheng J."/>
            <person name="Dai P."/>
            <person name="Han X."/>
            <person name="Huang E."/>
            <person name="Gao Y."/>
            <person name="Liu J."/>
            <person name="Shao H."/>
            <person name="Ye R."/>
            <person name="Li L."/>
            <person name="Wei W."/>
            <person name="Wang X."/>
            <person name="Wang C."/>
            <person name="Yang T."/>
            <person name="Huo Q."/>
            <person name="Li W."/>
            <person name="Guo W."/>
            <person name="Chen H."/>
            <person name="Zhou L."/>
            <person name="Ni X."/>
            <person name="Tian J."/>
            <person name="Zhou Y."/>
            <person name="Sheng Y."/>
            <person name="Liu T."/>
            <person name="Pan Y."/>
            <person name="Xia L."/>
            <person name="Li J."/>
            <person name="Zhao F."/>
            <person name="Cao W."/>
        </authorList>
    </citation>
    <scope>NUCLEOTIDE SEQUENCE</scope>
    <source>
        <strain evidence="1">Hyas-2018</strain>
    </source>
</reference>
<comment type="caution">
    <text evidence="1">The sequence shown here is derived from an EMBL/GenBank/DDBJ whole genome shotgun (WGS) entry which is preliminary data.</text>
</comment>
<protein>
    <submittedName>
        <fullName evidence="1">Uncharacterized protein</fullName>
    </submittedName>
</protein>
<evidence type="ECO:0000313" key="1">
    <source>
        <dbReference type="EMBL" id="KAH6933227.1"/>
    </source>
</evidence>
<evidence type="ECO:0000313" key="2">
    <source>
        <dbReference type="Proteomes" id="UP000821845"/>
    </source>
</evidence>
<dbReference type="Proteomes" id="UP000821845">
    <property type="component" value="Chromosome 4"/>
</dbReference>
<name>A0ACB7SDI3_HYAAI</name>
<dbReference type="EMBL" id="CM023484">
    <property type="protein sequence ID" value="KAH6933227.1"/>
    <property type="molecule type" value="Genomic_DNA"/>
</dbReference>
<gene>
    <name evidence="1" type="ORF">HPB50_013736</name>
</gene>
<accession>A0ACB7SDI3</accession>
<sequence length="184" mass="20415">MSKRSRLLKAEETSMLLLQQLADECLDASSSDDDDDSQIYANKFTELFAEPLDVPEVNAYVRKVVSNYSDKQDSQVHDSRVLSLSSVQQDLPTLFPGYVHSRENSSADLADEDDALIADYSFVDYREADVPDAEILQRTEHVPSAASDDEVLSDCSESFESDTSDGETGEEAADPRSTFLDEPE</sequence>
<proteinExistence type="predicted"/>